<reference evidence="1 2" key="1">
    <citation type="submission" date="2023-02" db="EMBL/GenBank/DDBJ databases">
        <title>LHISI_Scaffold_Assembly.</title>
        <authorList>
            <person name="Stuart O.P."/>
            <person name="Cleave R."/>
            <person name="Magrath M.J.L."/>
            <person name="Mikheyev A.S."/>
        </authorList>
    </citation>
    <scope>NUCLEOTIDE SEQUENCE [LARGE SCALE GENOMIC DNA]</scope>
    <source>
        <strain evidence="1">Daus_M_001</strain>
        <tissue evidence="1">Leg muscle</tissue>
    </source>
</reference>
<gene>
    <name evidence="1" type="ORF">PR048_014968</name>
</gene>
<accession>A0ABQ9HFN1</accession>
<name>A0ABQ9HFN1_9NEOP</name>
<dbReference type="EMBL" id="JARBHB010000005">
    <property type="protein sequence ID" value="KAJ8883128.1"/>
    <property type="molecule type" value="Genomic_DNA"/>
</dbReference>
<protein>
    <submittedName>
        <fullName evidence="1">Uncharacterized protein</fullName>
    </submittedName>
</protein>
<dbReference type="Proteomes" id="UP001159363">
    <property type="component" value="Chromosome 4"/>
</dbReference>
<sequence>MCPAGYDEHGGTLFSTLRRLKTYLRSTMAEDRLNWLALLHIHQDIAPAIKPEQVLDIFTRKHKRKFSLNFL</sequence>
<keyword evidence="2" id="KW-1185">Reference proteome</keyword>
<evidence type="ECO:0000313" key="1">
    <source>
        <dbReference type="EMBL" id="KAJ8883128.1"/>
    </source>
</evidence>
<evidence type="ECO:0000313" key="2">
    <source>
        <dbReference type="Proteomes" id="UP001159363"/>
    </source>
</evidence>
<organism evidence="1 2">
    <name type="scientific">Dryococelus australis</name>
    <dbReference type="NCBI Taxonomy" id="614101"/>
    <lineage>
        <taxon>Eukaryota</taxon>
        <taxon>Metazoa</taxon>
        <taxon>Ecdysozoa</taxon>
        <taxon>Arthropoda</taxon>
        <taxon>Hexapoda</taxon>
        <taxon>Insecta</taxon>
        <taxon>Pterygota</taxon>
        <taxon>Neoptera</taxon>
        <taxon>Polyneoptera</taxon>
        <taxon>Phasmatodea</taxon>
        <taxon>Verophasmatodea</taxon>
        <taxon>Anareolatae</taxon>
        <taxon>Phasmatidae</taxon>
        <taxon>Eurycanthinae</taxon>
        <taxon>Dryococelus</taxon>
    </lineage>
</organism>
<proteinExistence type="predicted"/>
<comment type="caution">
    <text evidence="1">The sequence shown here is derived from an EMBL/GenBank/DDBJ whole genome shotgun (WGS) entry which is preliminary data.</text>
</comment>